<evidence type="ECO:0000256" key="3">
    <source>
        <dbReference type="ARBA" id="ARBA00023163"/>
    </source>
</evidence>
<evidence type="ECO:0000256" key="2">
    <source>
        <dbReference type="ARBA" id="ARBA00023125"/>
    </source>
</evidence>
<dbReference type="PANTHER" id="PTHR44688:SF16">
    <property type="entry name" value="DNA-BINDING TRANSCRIPTIONAL ACTIVATOR DEVR_DOSR"/>
    <property type="match status" value="1"/>
</dbReference>
<gene>
    <name evidence="5" type="ORF">ABIE19_001229</name>
</gene>
<dbReference type="Gene3D" id="1.10.10.10">
    <property type="entry name" value="Winged helix-like DNA-binding domain superfamily/Winged helix DNA-binding domain"/>
    <property type="match status" value="1"/>
</dbReference>
<keyword evidence="2 5" id="KW-0238">DNA-binding</keyword>
<comment type="caution">
    <text evidence="5">The sequence shown here is derived from an EMBL/GenBank/DDBJ whole genome shotgun (WGS) entry which is preliminary data.</text>
</comment>
<evidence type="ECO:0000259" key="4">
    <source>
        <dbReference type="PROSITE" id="PS50043"/>
    </source>
</evidence>
<dbReference type="PROSITE" id="PS50043">
    <property type="entry name" value="HTH_LUXR_2"/>
    <property type="match status" value="1"/>
</dbReference>
<dbReference type="CDD" id="cd06170">
    <property type="entry name" value="LuxR_C_like"/>
    <property type="match status" value="1"/>
</dbReference>
<dbReference type="InterPro" id="IPR016032">
    <property type="entry name" value="Sig_transdc_resp-reg_C-effctor"/>
</dbReference>
<protein>
    <submittedName>
        <fullName evidence="5">DNA-binding CsgD family transcriptional regulator</fullName>
    </submittedName>
</protein>
<organism evidence="5 6">
    <name type="scientific">Brevundimonas faecalis</name>
    <dbReference type="NCBI Taxonomy" id="947378"/>
    <lineage>
        <taxon>Bacteria</taxon>
        <taxon>Pseudomonadati</taxon>
        <taxon>Pseudomonadota</taxon>
        <taxon>Alphaproteobacteria</taxon>
        <taxon>Caulobacterales</taxon>
        <taxon>Caulobacteraceae</taxon>
        <taxon>Brevundimonas</taxon>
    </lineage>
</organism>
<dbReference type="InterPro" id="IPR036388">
    <property type="entry name" value="WH-like_DNA-bd_sf"/>
</dbReference>
<sequence length="381" mass="40776">MTDCISAERLSTLIGLIYDSAIDVSRWSAALEAIRIEIDGASATLDLVTVPDARSVLNIMTNIPAPYCDTMLNYAGEALELWGGIERLSRLPLHLPMTLVRTTPDIGLLDTARFSIEWARPQGLCDVMGVWLARDSQAFGVLGFGRLEKHGPYGDRELAIMTLLAPHLQRAATINRLLDIAAIQQSNFAALFDVLSVPILLVGSGMRLAHANAAARRLLDGTEPFRLRDGLLSLSDIGSDRALAAAITQATDGRTSLGRKGLGIPMRLNDGEVGALHVLPLAPNDALRRSGALAAVFVARSLAPFVGPTEIISELFGLTPSEARVFQHVADGRTLAQIAVALGVENSTVKTHLLRVFDKTGVRRQAEVVQMAATLSIPVAG</sequence>
<dbReference type="InterPro" id="IPR000792">
    <property type="entry name" value="Tscrpt_reg_LuxR_C"/>
</dbReference>
<feature type="domain" description="HTH luxR-type" evidence="4">
    <location>
        <begin position="311"/>
        <end position="376"/>
    </location>
</feature>
<dbReference type="GO" id="GO:0003677">
    <property type="term" value="F:DNA binding"/>
    <property type="evidence" value="ECO:0007669"/>
    <property type="project" value="UniProtKB-KW"/>
</dbReference>
<keyword evidence="6" id="KW-1185">Reference proteome</keyword>
<name>A0ABV2RA87_9CAUL</name>
<keyword evidence="3" id="KW-0804">Transcription</keyword>
<dbReference type="PANTHER" id="PTHR44688">
    <property type="entry name" value="DNA-BINDING TRANSCRIPTIONAL ACTIVATOR DEVR_DOSR"/>
    <property type="match status" value="1"/>
</dbReference>
<reference evidence="5 6" key="1">
    <citation type="submission" date="2024-06" db="EMBL/GenBank/DDBJ databases">
        <title>Sorghum-associated microbial communities from plants grown in Nebraska, USA.</title>
        <authorList>
            <person name="Schachtman D."/>
        </authorList>
    </citation>
    <scope>NUCLEOTIDE SEQUENCE [LARGE SCALE GENOMIC DNA]</scope>
    <source>
        <strain evidence="5 6">2814</strain>
    </source>
</reference>
<dbReference type="RefSeq" id="WP_354088243.1">
    <property type="nucleotide sequence ID" value="NZ_JBEPTF010000001.1"/>
</dbReference>
<dbReference type="Pfam" id="PF00196">
    <property type="entry name" value="GerE"/>
    <property type="match status" value="1"/>
</dbReference>
<keyword evidence="1" id="KW-0805">Transcription regulation</keyword>
<proteinExistence type="predicted"/>
<dbReference type="EMBL" id="JBEPTF010000001">
    <property type="protein sequence ID" value="MET4683320.1"/>
    <property type="molecule type" value="Genomic_DNA"/>
</dbReference>
<dbReference type="SMART" id="SM00421">
    <property type="entry name" value="HTH_LUXR"/>
    <property type="match status" value="1"/>
</dbReference>
<dbReference type="Proteomes" id="UP001549313">
    <property type="component" value="Unassembled WGS sequence"/>
</dbReference>
<dbReference type="PRINTS" id="PR00038">
    <property type="entry name" value="HTHLUXR"/>
</dbReference>
<dbReference type="SUPFAM" id="SSF46894">
    <property type="entry name" value="C-terminal effector domain of the bipartite response regulators"/>
    <property type="match status" value="1"/>
</dbReference>
<evidence type="ECO:0000313" key="6">
    <source>
        <dbReference type="Proteomes" id="UP001549313"/>
    </source>
</evidence>
<evidence type="ECO:0000256" key="1">
    <source>
        <dbReference type="ARBA" id="ARBA00023015"/>
    </source>
</evidence>
<evidence type="ECO:0000313" key="5">
    <source>
        <dbReference type="EMBL" id="MET4683320.1"/>
    </source>
</evidence>
<accession>A0ABV2RA87</accession>